<feature type="transmembrane region" description="Helical" evidence="1">
    <location>
        <begin position="85"/>
        <end position="103"/>
    </location>
</feature>
<evidence type="ECO:0000313" key="3">
    <source>
        <dbReference type="Proteomes" id="UP000622475"/>
    </source>
</evidence>
<proteinExistence type="predicted"/>
<keyword evidence="1" id="KW-0812">Transmembrane</keyword>
<reference evidence="2" key="1">
    <citation type="submission" date="2020-10" db="EMBL/GenBank/DDBJ databases">
        <title>Mucilaginibacter mali sp. nov., isolated from rhizosphere soil of apple orchard.</title>
        <authorList>
            <person name="Lee J.-S."/>
            <person name="Kim H.S."/>
            <person name="Kim J.-S."/>
        </authorList>
    </citation>
    <scope>NUCLEOTIDE SEQUENCE</scope>
    <source>
        <strain evidence="2">KCTC 22746</strain>
    </source>
</reference>
<name>A0A929L1W0_9SPHI</name>
<dbReference type="RefSeq" id="WP_194113332.1">
    <property type="nucleotide sequence ID" value="NZ_JADFFL010000009.1"/>
</dbReference>
<organism evidence="2 3">
    <name type="scientific">Mucilaginibacter myungsuensis</name>
    <dbReference type="NCBI Taxonomy" id="649104"/>
    <lineage>
        <taxon>Bacteria</taxon>
        <taxon>Pseudomonadati</taxon>
        <taxon>Bacteroidota</taxon>
        <taxon>Sphingobacteriia</taxon>
        <taxon>Sphingobacteriales</taxon>
        <taxon>Sphingobacteriaceae</taxon>
        <taxon>Mucilaginibacter</taxon>
    </lineage>
</organism>
<gene>
    <name evidence="2" type="ORF">IRJ16_19560</name>
</gene>
<accession>A0A929L1W0</accession>
<evidence type="ECO:0000313" key="2">
    <source>
        <dbReference type="EMBL" id="MBE9664088.1"/>
    </source>
</evidence>
<sequence>MKPQQPTNDLTSHLLKSKVVEMPFSDFEDRMMQRIVQQAEVSKQAHKDIKMSTLCFTIGCCLGIVATAWGYAYQWRTSSSGDTPLFVPVVLVGILALLHYRWPELKRRLGQAK</sequence>
<feature type="transmembrane region" description="Helical" evidence="1">
    <location>
        <begin position="53"/>
        <end position="73"/>
    </location>
</feature>
<dbReference type="EMBL" id="JADFFL010000009">
    <property type="protein sequence ID" value="MBE9664088.1"/>
    <property type="molecule type" value="Genomic_DNA"/>
</dbReference>
<keyword evidence="1" id="KW-1133">Transmembrane helix</keyword>
<dbReference type="Proteomes" id="UP000622475">
    <property type="component" value="Unassembled WGS sequence"/>
</dbReference>
<keyword evidence="1" id="KW-0472">Membrane</keyword>
<keyword evidence="3" id="KW-1185">Reference proteome</keyword>
<evidence type="ECO:0000256" key="1">
    <source>
        <dbReference type="SAM" id="Phobius"/>
    </source>
</evidence>
<dbReference type="AlphaFoldDB" id="A0A929L1W0"/>
<comment type="caution">
    <text evidence="2">The sequence shown here is derived from an EMBL/GenBank/DDBJ whole genome shotgun (WGS) entry which is preliminary data.</text>
</comment>
<protein>
    <submittedName>
        <fullName evidence="2">Uncharacterized protein</fullName>
    </submittedName>
</protein>